<evidence type="ECO:0000313" key="9">
    <source>
        <dbReference type="EMBL" id="KAE9631394.1"/>
    </source>
</evidence>
<dbReference type="Pfam" id="PF19300">
    <property type="entry name" value="BPD_transp_1_N"/>
    <property type="match status" value="1"/>
</dbReference>
<evidence type="ECO:0000256" key="5">
    <source>
        <dbReference type="ARBA" id="ARBA00022989"/>
    </source>
</evidence>
<evidence type="ECO:0000259" key="8">
    <source>
        <dbReference type="PROSITE" id="PS50928"/>
    </source>
</evidence>
<dbReference type="Pfam" id="PF00528">
    <property type="entry name" value="BPD_transp_1"/>
    <property type="match status" value="1"/>
</dbReference>
<evidence type="ECO:0000256" key="4">
    <source>
        <dbReference type="ARBA" id="ARBA00022692"/>
    </source>
</evidence>
<dbReference type="EMBL" id="WSLF01000012">
    <property type="protein sequence ID" value="KAE9631394.1"/>
    <property type="molecule type" value="Genomic_DNA"/>
</dbReference>
<sequence>MLKYILKRLLMALGTLWVIATLTFFLMHALPNDPFTDPKLKPEVKQALRVKYGLDKPLSEQYIIYMKNIAKGDLGTSIKYPGRSVTDMIRQSFPKSFALGWRALIIAVVLGIFLGVLAALNHQKAMDYLSIIIAIIGVSIPSIILGPILAYFFGVQLGWFPVTVDKTQWSLILPSITLALSSLATISRLMRTTTLEVLGQDYISTAKSKGLSKYQTVWKHVLRNAIMPVITVLGPLFASLITGSIVVEKIFAVAGLGEYFVSTITEQDYPMIMGITIFYAALIILSILIVDIVYGFIDPRLRIAGKGGK</sequence>
<dbReference type="InterPro" id="IPR035906">
    <property type="entry name" value="MetI-like_sf"/>
</dbReference>
<feature type="transmembrane region" description="Helical" evidence="7">
    <location>
        <begin position="99"/>
        <end position="120"/>
    </location>
</feature>
<keyword evidence="6 7" id="KW-0472">Membrane</keyword>
<evidence type="ECO:0000256" key="2">
    <source>
        <dbReference type="ARBA" id="ARBA00022448"/>
    </source>
</evidence>
<dbReference type="OrthoDB" id="9769919at2"/>
<keyword evidence="5 7" id="KW-1133">Transmembrane helix</keyword>
<keyword evidence="3" id="KW-1003">Cell membrane</keyword>
<proteinExistence type="inferred from homology"/>
<feature type="transmembrane region" description="Helical" evidence="7">
    <location>
        <begin position="229"/>
        <end position="251"/>
    </location>
</feature>
<dbReference type="SUPFAM" id="SSF161098">
    <property type="entry name" value="MetI-like"/>
    <property type="match status" value="1"/>
</dbReference>
<feature type="transmembrane region" description="Helical" evidence="7">
    <location>
        <begin position="271"/>
        <end position="297"/>
    </location>
</feature>
<comment type="caution">
    <text evidence="9">The sequence shown here is derived from an EMBL/GenBank/DDBJ whole genome shotgun (WGS) entry which is preliminary data.</text>
</comment>
<dbReference type="InterPro" id="IPR000515">
    <property type="entry name" value="MetI-like"/>
</dbReference>
<dbReference type="GO" id="GO:0005886">
    <property type="term" value="C:plasma membrane"/>
    <property type="evidence" value="ECO:0007669"/>
    <property type="project" value="UniProtKB-SubCell"/>
</dbReference>
<dbReference type="PANTHER" id="PTHR43163:SF6">
    <property type="entry name" value="DIPEPTIDE TRANSPORT SYSTEM PERMEASE PROTEIN DPPB-RELATED"/>
    <property type="match status" value="1"/>
</dbReference>
<dbReference type="AlphaFoldDB" id="A0A7C8HDN2"/>
<feature type="transmembrane region" description="Helical" evidence="7">
    <location>
        <begin position="132"/>
        <end position="155"/>
    </location>
</feature>
<dbReference type="Gene3D" id="1.10.3720.10">
    <property type="entry name" value="MetI-like"/>
    <property type="match status" value="1"/>
</dbReference>
<name>A0A7C8HDN2_9FIRM</name>
<dbReference type="Proteomes" id="UP000483018">
    <property type="component" value="Unassembled WGS sequence"/>
</dbReference>
<keyword evidence="2 7" id="KW-0813">Transport</keyword>
<dbReference type="InterPro" id="IPR045621">
    <property type="entry name" value="BPD_transp_1_N"/>
</dbReference>
<reference evidence="9 10" key="1">
    <citation type="submission" date="2019-12" db="EMBL/GenBank/DDBJ databases">
        <title>Defluviitalea raffinosedens, isolated from a biogas fermenter, genome sequencing and characterization.</title>
        <authorList>
            <person name="Rettenmaier R."/>
            <person name="Schneider M."/>
            <person name="Neuhaus K."/>
            <person name="Liebl W."/>
            <person name="Zverlov V."/>
        </authorList>
    </citation>
    <scope>NUCLEOTIDE SEQUENCE [LARGE SCALE GENOMIC DNA]</scope>
    <source>
        <strain evidence="9 10">249c-K6</strain>
    </source>
</reference>
<evidence type="ECO:0000313" key="10">
    <source>
        <dbReference type="Proteomes" id="UP000483018"/>
    </source>
</evidence>
<comment type="similarity">
    <text evidence="7">Belongs to the binding-protein-dependent transport system permease family.</text>
</comment>
<gene>
    <name evidence="9" type="ORF">GND95_11610</name>
</gene>
<dbReference type="PROSITE" id="PS50928">
    <property type="entry name" value="ABC_TM1"/>
    <property type="match status" value="1"/>
</dbReference>
<comment type="subcellular location">
    <subcellularLocation>
        <location evidence="1 7">Cell membrane</location>
        <topology evidence="1 7">Multi-pass membrane protein</topology>
    </subcellularLocation>
</comment>
<organism evidence="9 10">
    <name type="scientific">Defluviitalea raffinosedens</name>
    <dbReference type="NCBI Taxonomy" id="1450156"/>
    <lineage>
        <taxon>Bacteria</taxon>
        <taxon>Bacillati</taxon>
        <taxon>Bacillota</taxon>
        <taxon>Clostridia</taxon>
        <taxon>Lachnospirales</taxon>
        <taxon>Defluviitaleaceae</taxon>
        <taxon>Defluviitalea</taxon>
    </lineage>
</organism>
<keyword evidence="4 7" id="KW-0812">Transmembrane</keyword>
<protein>
    <submittedName>
        <fullName evidence="9">ABC transporter permease subunit</fullName>
    </submittedName>
</protein>
<accession>A0A7C8HDN2</accession>
<evidence type="ECO:0000256" key="3">
    <source>
        <dbReference type="ARBA" id="ARBA00022475"/>
    </source>
</evidence>
<dbReference type="CDD" id="cd06261">
    <property type="entry name" value="TM_PBP2"/>
    <property type="match status" value="1"/>
</dbReference>
<dbReference type="RefSeq" id="WP_158741321.1">
    <property type="nucleotide sequence ID" value="NZ_WSLF01000012.1"/>
</dbReference>
<evidence type="ECO:0000256" key="1">
    <source>
        <dbReference type="ARBA" id="ARBA00004651"/>
    </source>
</evidence>
<feature type="domain" description="ABC transmembrane type-1" evidence="8">
    <location>
        <begin position="93"/>
        <end position="294"/>
    </location>
</feature>
<evidence type="ECO:0000256" key="6">
    <source>
        <dbReference type="ARBA" id="ARBA00023136"/>
    </source>
</evidence>
<dbReference type="PANTHER" id="PTHR43163">
    <property type="entry name" value="DIPEPTIDE TRANSPORT SYSTEM PERMEASE PROTEIN DPPB-RELATED"/>
    <property type="match status" value="1"/>
</dbReference>
<evidence type="ECO:0000256" key="7">
    <source>
        <dbReference type="RuleBase" id="RU363032"/>
    </source>
</evidence>
<feature type="transmembrane region" description="Helical" evidence="7">
    <location>
        <begin position="167"/>
        <end position="186"/>
    </location>
</feature>
<keyword evidence="10" id="KW-1185">Reference proteome</keyword>
<feature type="transmembrane region" description="Helical" evidence="7">
    <location>
        <begin position="9"/>
        <end position="30"/>
    </location>
</feature>
<dbReference type="GO" id="GO:0055085">
    <property type="term" value="P:transmembrane transport"/>
    <property type="evidence" value="ECO:0007669"/>
    <property type="project" value="InterPro"/>
</dbReference>